<dbReference type="Bgee" id="ENSOCUG00000025806">
    <property type="expression patterns" value="Expressed in testis"/>
</dbReference>
<reference evidence="10" key="2">
    <citation type="submission" date="2025-08" db="UniProtKB">
        <authorList>
            <consortium name="Ensembl"/>
        </authorList>
    </citation>
    <scope>IDENTIFICATION</scope>
    <source>
        <strain evidence="10">Thorbecke</strain>
    </source>
</reference>
<reference evidence="10" key="3">
    <citation type="submission" date="2025-09" db="UniProtKB">
        <authorList>
            <consortium name="Ensembl"/>
        </authorList>
    </citation>
    <scope>IDENTIFICATION</scope>
    <source>
        <strain evidence="10">Thorbecke</strain>
    </source>
</reference>
<dbReference type="InterPro" id="IPR031577">
    <property type="entry name" value="DMRT-C1/C2_C"/>
</dbReference>
<dbReference type="Gene3D" id="4.10.1040.10">
    <property type="entry name" value="DM DNA-binding domain"/>
    <property type="match status" value="1"/>
</dbReference>
<comment type="similarity">
    <text evidence="1">Belongs to the DMRT family.</text>
</comment>
<dbReference type="Ensembl" id="ENSOCUT00000027101.3">
    <property type="protein sequence ID" value="ENSOCUP00000025189.3"/>
    <property type="gene ID" value="ENSOCUG00000025806.3"/>
</dbReference>
<dbReference type="PROSITE" id="PS50809">
    <property type="entry name" value="DM_2"/>
    <property type="match status" value="1"/>
</dbReference>
<dbReference type="GO" id="GO:0046872">
    <property type="term" value="F:metal ion binding"/>
    <property type="evidence" value="ECO:0007669"/>
    <property type="project" value="UniProtKB-KW"/>
</dbReference>
<feature type="domain" description="DM" evidence="9">
    <location>
        <begin position="127"/>
        <end position="175"/>
    </location>
</feature>
<sequence length="470" mass="50763">MPAPGSSPFRSPPLLCPRPVFLPPAAQCTVLTQWILFWHVTSPLLLSLLLPSSKPSFCSPSWSLQQAPARLLLAAQTRLKCSDRRTMEPKEIFAVPSGLSNLKYTTVHETGASWGLELVPRRAVVLCNRCHNHGVISQIMGQEHICPFQTCQCHNCVFFSEHQKAFPAVTTSTREQGAQQKKHPALGLNKSMTIAPGVPVYINNMAMGAGIHTGKVNIIPQPQAYPCYISNQGALSGVLLFSQSSEPTFLPCTPVTTEPQLVFTISGQPQGPPILPATSSSFIVQSCATLDPLLQPQVPKASEQALVVASEWERRLEAAEALLALRDSIPTPPDPRPLAQPCGLPAGKVNIIPQPQAYPCYISNQETPPEGLLFIQPPEPTFLPCTPVTTGPQLVFAISGQPQRPLLPGTCSNLILQPCATVDTLQLQPQVPKASEQALVAASEWQQKLEAAKALLALRNSRPTSTDNLP</sequence>
<dbReference type="EMBL" id="AAGW02057561">
    <property type="status" value="NOT_ANNOTATED_CDS"/>
    <property type="molecule type" value="Genomic_DNA"/>
</dbReference>
<dbReference type="InterPro" id="IPR026607">
    <property type="entry name" value="DMRT"/>
</dbReference>
<reference evidence="10 11" key="1">
    <citation type="journal article" date="2011" name="Nature">
        <title>A high-resolution map of human evolutionary constraint using 29 mammals.</title>
        <authorList>
            <person name="Lindblad-Toh K."/>
            <person name="Garber M."/>
            <person name="Zuk O."/>
            <person name="Lin M.F."/>
            <person name="Parker B.J."/>
            <person name="Washietl S."/>
            <person name="Kheradpour P."/>
            <person name="Ernst J."/>
            <person name="Jordan G."/>
            <person name="Mauceli E."/>
            <person name="Ward L.D."/>
            <person name="Lowe C.B."/>
            <person name="Holloway A.K."/>
            <person name="Clamp M."/>
            <person name="Gnerre S."/>
            <person name="Alfoldi J."/>
            <person name="Beal K."/>
            <person name="Chang J."/>
            <person name="Clawson H."/>
            <person name="Cuff J."/>
            <person name="Di Palma F."/>
            <person name="Fitzgerald S."/>
            <person name="Flicek P."/>
            <person name="Guttman M."/>
            <person name="Hubisz M.J."/>
            <person name="Jaffe D.B."/>
            <person name="Jungreis I."/>
            <person name="Kent W.J."/>
            <person name="Kostka D."/>
            <person name="Lara M."/>
            <person name="Martins A.L."/>
            <person name="Massingham T."/>
            <person name="Moltke I."/>
            <person name="Raney B.J."/>
            <person name="Rasmussen M.D."/>
            <person name="Robinson J."/>
            <person name="Stark A."/>
            <person name="Vilella A.J."/>
            <person name="Wen J."/>
            <person name="Xie X."/>
            <person name="Zody M.C."/>
            <person name="Baldwin J."/>
            <person name="Bloom T."/>
            <person name="Chin C.W."/>
            <person name="Heiman D."/>
            <person name="Nicol R."/>
            <person name="Nusbaum C."/>
            <person name="Young S."/>
            <person name="Wilkinson J."/>
            <person name="Worley K.C."/>
            <person name="Kovar C.L."/>
            <person name="Muzny D.M."/>
            <person name="Gibbs R.A."/>
            <person name="Cree A."/>
            <person name="Dihn H.H."/>
            <person name="Fowler G."/>
            <person name="Jhangiani S."/>
            <person name="Joshi V."/>
            <person name="Lee S."/>
            <person name="Lewis L.R."/>
            <person name="Nazareth L.V."/>
            <person name="Okwuonu G."/>
            <person name="Santibanez J."/>
            <person name="Warren W.C."/>
            <person name="Mardis E.R."/>
            <person name="Weinstock G.M."/>
            <person name="Wilson R.K."/>
            <person name="Delehaunty K."/>
            <person name="Dooling D."/>
            <person name="Fronik C."/>
            <person name="Fulton L."/>
            <person name="Fulton B."/>
            <person name="Graves T."/>
            <person name="Minx P."/>
            <person name="Sodergren E."/>
            <person name="Birney E."/>
            <person name="Margulies E.H."/>
            <person name="Herrero J."/>
            <person name="Green E.D."/>
            <person name="Haussler D."/>
            <person name="Siepel A."/>
            <person name="Goldman N."/>
            <person name="Pollard K.S."/>
            <person name="Pedersen J.S."/>
            <person name="Lander E.S."/>
            <person name="Kellis M."/>
        </authorList>
    </citation>
    <scope>NUCLEOTIDE SEQUENCE [LARGE SCALE GENOMIC DNA]</scope>
    <source>
        <strain evidence="10 11">Thorbecke inbred</strain>
    </source>
</reference>
<dbReference type="EMBL" id="AAGW02057562">
    <property type="status" value="NOT_ANNOTATED_CDS"/>
    <property type="molecule type" value="Genomic_DNA"/>
</dbReference>
<name>G1U6Z0_RABIT</name>
<dbReference type="InParanoid" id="G1U6Z0"/>
<dbReference type="STRING" id="9986.ENSOCUP00000025189"/>
<dbReference type="GO" id="GO:0005634">
    <property type="term" value="C:nucleus"/>
    <property type="evidence" value="ECO:0007669"/>
    <property type="project" value="UniProtKB-SubCell"/>
</dbReference>
<evidence type="ECO:0000256" key="8">
    <source>
        <dbReference type="PROSITE-ProRule" id="PRU00070"/>
    </source>
</evidence>
<gene>
    <name evidence="10" type="primary">LOC103351879</name>
</gene>
<feature type="DNA-binding region" description="DM" evidence="8">
    <location>
        <begin position="127"/>
        <end position="175"/>
    </location>
</feature>
<dbReference type="EMBL" id="AAGW02057563">
    <property type="status" value="NOT_ANNOTATED_CDS"/>
    <property type="molecule type" value="Genomic_DNA"/>
</dbReference>
<dbReference type="ExpressionAtlas" id="G1U6Z0">
    <property type="expression patterns" value="baseline"/>
</dbReference>
<dbReference type="InterPro" id="IPR001275">
    <property type="entry name" value="DM_DNA-bd"/>
</dbReference>
<dbReference type="Pfam" id="PF00751">
    <property type="entry name" value="DM"/>
    <property type="match status" value="1"/>
</dbReference>
<comment type="subcellular location">
    <subcellularLocation>
        <location evidence="8">Nucleus</location>
    </subcellularLocation>
</comment>
<dbReference type="PANTHER" id="PTHR12322">
    <property type="entry name" value="DOUBLESEX AND MAB-3 RELATED TRANSCRIPTION FACTOR DMRT"/>
    <property type="match status" value="1"/>
</dbReference>
<keyword evidence="3 8" id="KW-0862">Zinc</keyword>
<dbReference type="EMBL" id="AAGW02057560">
    <property type="status" value="NOT_ANNOTATED_CDS"/>
    <property type="molecule type" value="Genomic_DNA"/>
</dbReference>
<evidence type="ECO:0000259" key="9">
    <source>
        <dbReference type="PROSITE" id="PS50809"/>
    </source>
</evidence>
<dbReference type="Pfam" id="PF15791">
    <property type="entry name" value="DMRT-like"/>
    <property type="match status" value="2"/>
</dbReference>
<evidence type="ECO:0000256" key="5">
    <source>
        <dbReference type="ARBA" id="ARBA00023125"/>
    </source>
</evidence>
<dbReference type="GeneTree" id="ENSGT00940000163063"/>
<evidence type="ECO:0000256" key="7">
    <source>
        <dbReference type="ARBA" id="ARBA00023242"/>
    </source>
</evidence>
<organism evidence="10 11">
    <name type="scientific">Oryctolagus cuniculus</name>
    <name type="common">Rabbit</name>
    <dbReference type="NCBI Taxonomy" id="9986"/>
    <lineage>
        <taxon>Eukaryota</taxon>
        <taxon>Metazoa</taxon>
        <taxon>Chordata</taxon>
        <taxon>Craniata</taxon>
        <taxon>Vertebrata</taxon>
        <taxon>Euteleostomi</taxon>
        <taxon>Mammalia</taxon>
        <taxon>Eutheria</taxon>
        <taxon>Euarchontoglires</taxon>
        <taxon>Glires</taxon>
        <taxon>Lagomorpha</taxon>
        <taxon>Leporidae</taxon>
        <taxon>Oryctolagus</taxon>
    </lineage>
</organism>
<dbReference type="PANTHER" id="PTHR12322:SF117">
    <property type="entry name" value="DOUBLESEX- AND MAB-3-RELATED TRANSCRIPTION FACTOR C1"/>
    <property type="match status" value="1"/>
</dbReference>
<protein>
    <recommendedName>
        <fullName evidence="9">DM domain-containing protein</fullName>
    </recommendedName>
</protein>
<evidence type="ECO:0000313" key="10">
    <source>
        <dbReference type="Ensembl" id="ENSOCUP00000025189.3"/>
    </source>
</evidence>
<evidence type="ECO:0000256" key="2">
    <source>
        <dbReference type="ARBA" id="ARBA00022723"/>
    </source>
</evidence>
<keyword evidence="11" id="KW-1185">Reference proteome</keyword>
<keyword evidence="7 8" id="KW-0539">Nucleus</keyword>
<dbReference type="AlphaFoldDB" id="G1U6Z0"/>
<keyword evidence="6" id="KW-0804">Transcription</keyword>
<dbReference type="eggNOG" id="KOG3815">
    <property type="taxonomic scope" value="Eukaryota"/>
</dbReference>
<keyword evidence="4" id="KW-0805">Transcription regulation</keyword>
<proteinExistence type="inferred from homology"/>
<dbReference type="GO" id="GO:0006355">
    <property type="term" value="P:regulation of DNA-templated transcription"/>
    <property type="evidence" value="ECO:0007669"/>
    <property type="project" value="InterPro"/>
</dbReference>
<keyword evidence="2 8" id="KW-0479">Metal-binding</keyword>
<dbReference type="SUPFAM" id="SSF82927">
    <property type="entry name" value="Cysteine-rich DNA binding domain, (DM domain)"/>
    <property type="match status" value="1"/>
</dbReference>
<keyword evidence="5 8" id="KW-0238">DNA-binding</keyword>
<dbReference type="GO" id="GO:0043565">
    <property type="term" value="F:sequence-specific DNA binding"/>
    <property type="evidence" value="ECO:0007669"/>
    <property type="project" value="InterPro"/>
</dbReference>
<accession>G1U6Z0</accession>
<evidence type="ECO:0000256" key="1">
    <source>
        <dbReference type="ARBA" id="ARBA00006834"/>
    </source>
</evidence>
<evidence type="ECO:0000256" key="4">
    <source>
        <dbReference type="ARBA" id="ARBA00023015"/>
    </source>
</evidence>
<dbReference type="Proteomes" id="UP000001811">
    <property type="component" value="Chromosome X"/>
</dbReference>
<evidence type="ECO:0000256" key="6">
    <source>
        <dbReference type="ARBA" id="ARBA00023163"/>
    </source>
</evidence>
<evidence type="ECO:0000256" key="3">
    <source>
        <dbReference type="ARBA" id="ARBA00022833"/>
    </source>
</evidence>
<evidence type="ECO:0000313" key="11">
    <source>
        <dbReference type="Proteomes" id="UP000001811"/>
    </source>
</evidence>
<dbReference type="InterPro" id="IPR036407">
    <property type="entry name" value="DM_DNA-bd_sf"/>
</dbReference>
<dbReference type="FunCoup" id="G1U6Z0">
    <property type="interactions" value="1"/>
</dbReference>